<dbReference type="EMBL" id="BMAT01007017">
    <property type="protein sequence ID" value="GFS24246.1"/>
    <property type="molecule type" value="Genomic_DNA"/>
</dbReference>
<sequence>MRAANHVGNYVLLPPVDLTDSPDDLASPFYRPGSPTKTNSCQHVRGVPKELRSKQNIGPDGIHDFYQKYTEAYGIPVLSSSQVPDDALRRACYILRFLLAGHSQVRKWFYRWGGRVAVMGEHEVTLDIPEHSHLNESANERARGLGGTVDGPICTGGEENVLCYT</sequence>
<accession>A0AAV4JUJ7</accession>
<dbReference type="Proteomes" id="UP000762676">
    <property type="component" value="Unassembled WGS sequence"/>
</dbReference>
<organism evidence="1 2">
    <name type="scientific">Elysia marginata</name>
    <dbReference type="NCBI Taxonomy" id="1093978"/>
    <lineage>
        <taxon>Eukaryota</taxon>
        <taxon>Metazoa</taxon>
        <taxon>Spiralia</taxon>
        <taxon>Lophotrochozoa</taxon>
        <taxon>Mollusca</taxon>
        <taxon>Gastropoda</taxon>
        <taxon>Heterobranchia</taxon>
        <taxon>Euthyneura</taxon>
        <taxon>Panpulmonata</taxon>
        <taxon>Sacoglossa</taxon>
        <taxon>Placobranchoidea</taxon>
        <taxon>Plakobranchidae</taxon>
        <taxon>Elysia</taxon>
    </lineage>
</organism>
<comment type="caution">
    <text evidence="1">The sequence shown here is derived from an EMBL/GenBank/DDBJ whole genome shotgun (WGS) entry which is preliminary data.</text>
</comment>
<proteinExistence type="predicted"/>
<protein>
    <submittedName>
        <fullName evidence="1">Secreted ShK toxin domain containing protein</fullName>
    </submittedName>
</protein>
<keyword evidence="2" id="KW-1185">Reference proteome</keyword>
<evidence type="ECO:0000313" key="2">
    <source>
        <dbReference type="Proteomes" id="UP000762676"/>
    </source>
</evidence>
<reference evidence="1 2" key="1">
    <citation type="journal article" date="2021" name="Elife">
        <title>Chloroplast acquisition without the gene transfer in kleptoplastic sea slugs, Plakobranchus ocellatus.</title>
        <authorList>
            <person name="Maeda T."/>
            <person name="Takahashi S."/>
            <person name="Yoshida T."/>
            <person name="Shimamura S."/>
            <person name="Takaki Y."/>
            <person name="Nagai Y."/>
            <person name="Toyoda A."/>
            <person name="Suzuki Y."/>
            <person name="Arimoto A."/>
            <person name="Ishii H."/>
            <person name="Satoh N."/>
            <person name="Nishiyama T."/>
            <person name="Hasebe M."/>
            <person name="Maruyama T."/>
            <person name="Minagawa J."/>
            <person name="Obokata J."/>
            <person name="Shigenobu S."/>
        </authorList>
    </citation>
    <scope>NUCLEOTIDE SEQUENCE [LARGE SCALE GENOMIC DNA]</scope>
</reference>
<name>A0AAV4JUJ7_9GAST</name>
<dbReference type="AlphaFoldDB" id="A0AAV4JUJ7"/>
<gene>
    <name evidence="1" type="ORF">ElyMa_003410500</name>
</gene>
<evidence type="ECO:0000313" key="1">
    <source>
        <dbReference type="EMBL" id="GFS24246.1"/>
    </source>
</evidence>